<evidence type="ECO:0000313" key="4">
    <source>
        <dbReference type="Proteomes" id="UP000630135"/>
    </source>
</evidence>
<dbReference type="AlphaFoldDB" id="A0AAV4K4Q2"/>
<dbReference type="SUPFAM" id="SSF51395">
    <property type="entry name" value="FMN-linked oxidoreductases"/>
    <property type="match status" value="1"/>
</dbReference>
<reference evidence="2" key="2">
    <citation type="journal article" date="2014" name="Int. J. Syst. Evol. Microbiol.">
        <title>Complete genome sequence of Corynebacterium casei LMG S-19264T (=DSM 44701T), isolated from a smear-ripened cheese.</title>
        <authorList>
            <consortium name="US DOE Joint Genome Institute (JGI-PGF)"/>
            <person name="Walter F."/>
            <person name="Albersmeier A."/>
            <person name="Kalinowski J."/>
            <person name="Ruckert C."/>
        </authorList>
    </citation>
    <scope>NUCLEOTIDE SEQUENCE</scope>
    <source>
        <strain evidence="2">CGMCC 1.8885</strain>
    </source>
</reference>
<keyword evidence="4" id="KW-1185">Reference proteome</keyword>
<dbReference type="EMBL" id="BMLZ01000008">
    <property type="protein sequence ID" value="GGP29279.1"/>
    <property type="molecule type" value="Genomic_DNA"/>
</dbReference>
<dbReference type="InterPro" id="IPR051454">
    <property type="entry name" value="RNA/ubiquinone_mod_enzymes"/>
</dbReference>
<proteinExistence type="predicted"/>
<evidence type="ECO:0000313" key="5">
    <source>
        <dbReference type="Proteomes" id="UP000652720"/>
    </source>
</evidence>
<sequence>MSPVGGHAQLKAAVEAGADAVFFGVNPLQGDGRADGTGAGFHARAKVGFDAEALPEMMRGLHERGVMGFVTFNVLVFDRELRDAERQIIHLAESGVDALIVQDLGVARLIHDICPDLPIHGSTQMSITSAEGAELARRFGASRVVLGRELSLKDIERIAQQTDVELETFVHGALCVSYSGQCFSSEAWGGRSANRGQCAQACRLPYEMFVDGVQRDLGDARYLLSPGDLYALHQVPDLVRIGVDCLKIEGRYKDAEFVALTTAAYRKAVDEAWAGRPLSITPQEEQDLEQVYSRGLGPHFMAGTNHQRVVRGRAPRHRGVRVGTVVGLTERGVLVELTEPVRPGDGLVFDPANWRKPEGKEEGGFVYQVNAEGRRQMADGKTTAELRFAKGAVNPDRVRPGDPVWRTQDPTLSARVKPLLDASDPLYTRPVTARFVGRVGEVATLTLTHEQGQSVTVRGDAPLSEARNRALDEAALTEQLGKLGGTGYHLAGLTAELQGAGFLPVSALNALRREAVERLTELRGRAPERHAAARLEQTLMTGGGGRETASGTSPQIHVLVRTPEQLGAALTERPDSVTLDYLELYGLKPSVEKVRAAGIPVRVASPRILKPTEQNLEKFLLGLNAELLVRSGGLLEGLQDVENLPPLTGDFSLNAANVLTARALLDMNLTRLTPTHDLNARQVSELAGLVGPERLEVIAYQHLPVFHTEHCVFCRFLSDGTDYTNCGHPCESHRVALKDERGVQHPVMADVGCRNTVFEGRPQIAGPHLHDWLKAGLRHFRLEFVHESPEQVREVVQAHRAFLNGEIGVRDLEARLRTVSEQGVTEGSLFVPEGFDVLPALPML</sequence>
<reference evidence="3" key="1">
    <citation type="journal article" date="2014" name="Int. J. Syst. Evol. Microbiol.">
        <title>Complete genome of a new Firmicutes species belonging to the dominant human colonic microbiota ('Ruminococcus bicirculans') reveals two chromosomes and a selective capacity to utilize plant glucans.</title>
        <authorList>
            <consortium name="NISC Comparative Sequencing Program"/>
            <person name="Wegmann U."/>
            <person name="Louis P."/>
            <person name="Goesmann A."/>
            <person name="Henrissat B."/>
            <person name="Duncan S.H."/>
            <person name="Flint H.J."/>
        </authorList>
    </citation>
    <scope>NUCLEOTIDE SEQUENCE</scope>
    <source>
        <strain evidence="3">CGMCC 1.8884</strain>
    </source>
</reference>
<dbReference type="Proteomes" id="UP000630135">
    <property type="component" value="Unassembled WGS sequence"/>
</dbReference>
<name>A0AAV4K4Q2_9DEIO</name>
<dbReference type="GO" id="GO:0006508">
    <property type="term" value="P:proteolysis"/>
    <property type="evidence" value="ECO:0007669"/>
    <property type="project" value="UniProtKB-KW"/>
</dbReference>
<keyword evidence="2" id="KW-0645">Protease</keyword>
<accession>A0AAV4K4Q2</accession>
<protein>
    <submittedName>
        <fullName evidence="2">Protease</fullName>
    </submittedName>
</protein>
<evidence type="ECO:0000259" key="1">
    <source>
        <dbReference type="Pfam" id="PF12392"/>
    </source>
</evidence>
<feature type="domain" description="Peptidase U32 collagenase" evidence="1">
    <location>
        <begin position="404"/>
        <end position="523"/>
    </location>
</feature>
<organism evidence="2 5">
    <name type="scientific">Deinococcus wulumuqiensis</name>
    <dbReference type="NCBI Taxonomy" id="980427"/>
    <lineage>
        <taxon>Bacteria</taxon>
        <taxon>Thermotogati</taxon>
        <taxon>Deinococcota</taxon>
        <taxon>Deinococci</taxon>
        <taxon>Deinococcales</taxon>
        <taxon>Deinococcaceae</taxon>
        <taxon>Deinococcus</taxon>
    </lineage>
</organism>
<dbReference type="InterPro" id="IPR020988">
    <property type="entry name" value="Pept_U32_collagenase"/>
</dbReference>
<reference evidence="2" key="4">
    <citation type="submission" date="2023-08" db="EMBL/GenBank/DDBJ databases">
        <authorList>
            <person name="Sun Q."/>
            <person name="Zhou Y."/>
        </authorList>
    </citation>
    <scope>NUCLEOTIDE SEQUENCE</scope>
    <source>
        <strain evidence="3">CGMCC 1.8884</strain>
        <strain evidence="2">CGMCC 1.8885</strain>
    </source>
</reference>
<comment type="caution">
    <text evidence="2">The sequence shown here is derived from an EMBL/GenBank/DDBJ whole genome shotgun (WGS) entry which is preliminary data.</text>
</comment>
<dbReference type="PANTHER" id="PTHR30217:SF10">
    <property type="entry name" value="23S RRNA 5-HYDROXYCYTIDINE C2501 SYNTHASE"/>
    <property type="match status" value="1"/>
</dbReference>
<dbReference type="Pfam" id="PF12392">
    <property type="entry name" value="DUF3656"/>
    <property type="match status" value="1"/>
</dbReference>
<dbReference type="GO" id="GO:0008233">
    <property type="term" value="F:peptidase activity"/>
    <property type="evidence" value="ECO:0007669"/>
    <property type="project" value="UniProtKB-KW"/>
</dbReference>
<dbReference type="PANTHER" id="PTHR30217">
    <property type="entry name" value="PEPTIDASE U32 FAMILY"/>
    <property type="match status" value="1"/>
</dbReference>
<dbReference type="Proteomes" id="UP000652720">
    <property type="component" value="Unassembled WGS sequence"/>
</dbReference>
<gene>
    <name evidence="3" type="ORF">GCM10008021_09300</name>
    <name evidence="2" type="ORF">GCM10010914_08770</name>
</gene>
<dbReference type="InterPro" id="IPR001539">
    <property type="entry name" value="Peptidase_U32"/>
</dbReference>
<evidence type="ECO:0000313" key="2">
    <source>
        <dbReference type="EMBL" id="GGI76745.1"/>
    </source>
</evidence>
<keyword evidence="2" id="KW-0378">Hydrolase</keyword>
<reference evidence="4" key="3">
    <citation type="journal article" date="2019" name="Int. J. Syst. Evol. Microbiol.">
        <title>The Global Catalogue of Microorganisms (GCM) 10K type strain sequencing project: providing services to taxonomists for standard genome sequencing and annotation.</title>
        <authorList>
            <consortium name="The Broad Institute Genomics Platform"/>
            <consortium name="The Broad Institute Genome Sequencing Center for Infectious Disease"/>
            <person name="Wu L."/>
            <person name="Ma J."/>
        </authorList>
    </citation>
    <scope>NUCLEOTIDE SEQUENCE [LARGE SCALE GENOMIC DNA]</scope>
    <source>
        <strain evidence="4">CGMCC 1.8884</strain>
    </source>
</reference>
<evidence type="ECO:0000313" key="3">
    <source>
        <dbReference type="EMBL" id="GGP29279.1"/>
    </source>
</evidence>
<dbReference type="EMBL" id="BMMA01000005">
    <property type="protein sequence ID" value="GGI76745.1"/>
    <property type="molecule type" value="Genomic_DNA"/>
</dbReference>
<dbReference type="Pfam" id="PF01136">
    <property type="entry name" value="Peptidase_U32"/>
    <property type="match status" value="2"/>
</dbReference>